<feature type="region of interest" description="Disordered" evidence="1">
    <location>
        <begin position="164"/>
        <end position="186"/>
    </location>
</feature>
<dbReference type="EMBL" id="JANIEX010000785">
    <property type="protein sequence ID" value="KAJ3563196.1"/>
    <property type="molecule type" value="Genomic_DNA"/>
</dbReference>
<dbReference type="Pfam" id="PF17667">
    <property type="entry name" value="Pkinase_fungal"/>
    <property type="match status" value="1"/>
</dbReference>
<dbReference type="AlphaFoldDB" id="A0AAD5VL31"/>
<dbReference type="PANTHER" id="PTHR38248">
    <property type="entry name" value="FUNK1 6"/>
    <property type="match status" value="1"/>
</dbReference>
<reference evidence="3" key="1">
    <citation type="submission" date="2022-07" db="EMBL/GenBank/DDBJ databases">
        <title>Genome Sequence of Leucocoprinus birnbaumii.</title>
        <authorList>
            <person name="Buettner E."/>
        </authorList>
    </citation>
    <scope>NUCLEOTIDE SEQUENCE</scope>
    <source>
        <strain evidence="3">VT141</strain>
    </source>
</reference>
<feature type="domain" description="Fungal-type protein kinase" evidence="2">
    <location>
        <begin position="193"/>
        <end position="519"/>
    </location>
</feature>
<feature type="compositionally biased region" description="Basic and acidic residues" evidence="1">
    <location>
        <begin position="672"/>
        <end position="684"/>
    </location>
</feature>
<sequence length="718" mass="80547">MSTGHPTRTRNLLIQKLADANRAYKELAEETRGRWVGPMPIELFFEKFLPGQSLIPSRNHGNNLFSNIPSYGRQVAMYQPLVNALNSLKLAKLQFVDTSNARVEYSQGNKLWRPDISTYTSEECDWMPSGAEKVDTDYGTFKIPATLRFARIILPFELKRGGTDPFSDSPVAPRPGDEEHEFEKHDSESSIIRGQIAAILNEVLAHRSRTHTFSIYMNGSIVRFLRADRAGILVSRALNYREEPGPFIAFLEALSMFSTEKDCHHLGIDATADWSSDNVLNLLEIPEFHGNLNVSKLPQPDRLTGRAHRLVEATTEEAGTGNTYRVKDGWVWIDDPASNQVPEIATLQKLEADGIQLVPRFVAGGYTQGQWHTTQTQDYANAVWRACSASTREGGIDGYRHYRFIQTSTGKPLKEFSNAEEFVQAITDVLETLSSVKDKCNLMHGNVNDNNITINEEGRGVLIDWEFARRVGDIDSGKYPLVTGTWYFMSLRLLNWSTQIQGHCVSDDAESVFWVLLYLSLNFLPNNMEGPATVKAICSAFSERTYSIGVDRDTGGLLKSNFITGALTPGITMDFTGQARFTEIVSNLSRLLVIYFHDVKYWNWDKDDLDSTPFESTLLSERLCTDFINKLQDISRIQPSALPVFSDSPQRRDAKGGLIDRYFNEQKILGKRGRDEEDKDESQSSRKSRSSTTRSKAPIASRSSAVPGGSRGSGGSRR</sequence>
<dbReference type="InterPro" id="IPR040976">
    <property type="entry name" value="Pkinase_fungal"/>
</dbReference>
<name>A0AAD5VL31_9AGAR</name>
<gene>
    <name evidence="3" type="ORF">NP233_g9094</name>
</gene>
<dbReference type="InterPro" id="IPR011009">
    <property type="entry name" value="Kinase-like_dom_sf"/>
</dbReference>
<dbReference type="SUPFAM" id="SSF56112">
    <property type="entry name" value="Protein kinase-like (PK-like)"/>
    <property type="match status" value="1"/>
</dbReference>
<accession>A0AAD5VL31</accession>
<protein>
    <recommendedName>
        <fullName evidence="2">Fungal-type protein kinase domain-containing protein</fullName>
    </recommendedName>
</protein>
<evidence type="ECO:0000259" key="2">
    <source>
        <dbReference type="Pfam" id="PF17667"/>
    </source>
</evidence>
<feature type="compositionally biased region" description="Basic and acidic residues" evidence="1">
    <location>
        <begin position="175"/>
        <end position="186"/>
    </location>
</feature>
<dbReference type="Proteomes" id="UP001213000">
    <property type="component" value="Unassembled WGS sequence"/>
</dbReference>
<keyword evidence="4" id="KW-1185">Reference proteome</keyword>
<feature type="compositionally biased region" description="Gly residues" evidence="1">
    <location>
        <begin position="709"/>
        <end position="718"/>
    </location>
</feature>
<dbReference type="Gene3D" id="1.10.510.10">
    <property type="entry name" value="Transferase(Phosphotransferase) domain 1"/>
    <property type="match status" value="1"/>
</dbReference>
<organism evidence="3 4">
    <name type="scientific">Leucocoprinus birnbaumii</name>
    <dbReference type="NCBI Taxonomy" id="56174"/>
    <lineage>
        <taxon>Eukaryota</taxon>
        <taxon>Fungi</taxon>
        <taxon>Dikarya</taxon>
        <taxon>Basidiomycota</taxon>
        <taxon>Agaricomycotina</taxon>
        <taxon>Agaricomycetes</taxon>
        <taxon>Agaricomycetidae</taxon>
        <taxon>Agaricales</taxon>
        <taxon>Agaricineae</taxon>
        <taxon>Agaricaceae</taxon>
        <taxon>Leucocoprinus</taxon>
    </lineage>
</organism>
<proteinExistence type="predicted"/>
<evidence type="ECO:0000313" key="3">
    <source>
        <dbReference type="EMBL" id="KAJ3563196.1"/>
    </source>
</evidence>
<feature type="region of interest" description="Disordered" evidence="1">
    <location>
        <begin position="667"/>
        <end position="718"/>
    </location>
</feature>
<feature type="compositionally biased region" description="Low complexity" evidence="1">
    <location>
        <begin position="690"/>
        <end position="708"/>
    </location>
</feature>
<dbReference type="PANTHER" id="PTHR38248:SF2">
    <property type="entry name" value="FUNK1 11"/>
    <property type="match status" value="1"/>
</dbReference>
<evidence type="ECO:0000256" key="1">
    <source>
        <dbReference type="SAM" id="MobiDB-lite"/>
    </source>
</evidence>
<comment type="caution">
    <text evidence="3">The sequence shown here is derived from an EMBL/GenBank/DDBJ whole genome shotgun (WGS) entry which is preliminary data.</text>
</comment>
<evidence type="ECO:0000313" key="4">
    <source>
        <dbReference type="Proteomes" id="UP001213000"/>
    </source>
</evidence>